<sequence length="71" mass="7779">MATFAEMVAWARKAKESGEILDFEAADGGLSTLTDQGWSPAMYGSDTEPERINGCDPRDECDAGFLTWRTT</sequence>
<dbReference type="EMBL" id="LR796673">
    <property type="protein sequence ID" value="CAB4158713.1"/>
    <property type="molecule type" value="Genomic_DNA"/>
</dbReference>
<evidence type="ECO:0000313" key="1">
    <source>
        <dbReference type="EMBL" id="CAB4158713.1"/>
    </source>
</evidence>
<proteinExistence type="predicted"/>
<gene>
    <name evidence="1" type="ORF">UFOVP703_27</name>
</gene>
<accession>A0A6J5NIA8</accession>
<reference evidence="1" key="1">
    <citation type="submission" date="2020-04" db="EMBL/GenBank/DDBJ databases">
        <authorList>
            <person name="Chiriac C."/>
            <person name="Salcher M."/>
            <person name="Ghai R."/>
            <person name="Kavagutti S V."/>
        </authorList>
    </citation>
    <scope>NUCLEOTIDE SEQUENCE</scope>
</reference>
<protein>
    <submittedName>
        <fullName evidence="1">Uncharacterized protein</fullName>
    </submittedName>
</protein>
<name>A0A6J5NIA8_9CAUD</name>
<organism evidence="1">
    <name type="scientific">uncultured Caudovirales phage</name>
    <dbReference type="NCBI Taxonomy" id="2100421"/>
    <lineage>
        <taxon>Viruses</taxon>
        <taxon>Duplodnaviria</taxon>
        <taxon>Heunggongvirae</taxon>
        <taxon>Uroviricota</taxon>
        <taxon>Caudoviricetes</taxon>
        <taxon>Peduoviridae</taxon>
        <taxon>Maltschvirus</taxon>
        <taxon>Maltschvirus maltsch</taxon>
    </lineage>
</organism>